<evidence type="ECO:0000313" key="1">
    <source>
        <dbReference type="EMBL" id="MDP1420281.1"/>
    </source>
</evidence>
<sequence length="105" mass="12337">MSLALTILLFISCVHIFIKIKAVKETRAFKGKINLLKEFYVCYTLDADVKWEKIKKGLSSKKEDVLQEVLKKMEHCEYFIVKSDSKHHIINTSLIRYIRIFDGNK</sequence>
<dbReference type="Proteomes" id="UP001178277">
    <property type="component" value="Unassembled WGS sequence"/>
</dbReference>
<dbReference type="AlphaFoldDB" id="A0AA90NUS7"/>
<organism evidence="1 2">
    <name type="scientific">Peribacillus simplex</name>
    <dbReference type="NCBI Taxonomy" id="1478"/>
    <lineage>
        <taxon>Bacteria</taxon>
        <taxon>Bacillati</taxon>
        <taxon>Bacillota</taxon>
        <taxon>Bacilli</taxon>
        <taxon>Bacillales</taxon>
        <taxon>Bacillaceae</taxon>
        <taxon>Peribacillus</taxon>
    </lineage>
</organism>
<name>A0AA90NUS7_9BACI</name>
<proteinExistence type="predicted"/>
<evidence type="ECO:0000313" key="2">
    <source>
        <dbReference type="Proteomes" id="UP001178277"/>
    </source>
</evidence>
<comment type="caution">
    <text evidence="1">The sequence shown here is derived from an EMBL/GenBank/DDBJ whole genome shotgun (WGS) entry which is preliminary data.</text>
</comment>
<accession>A0AA90NUS7</accession>
<reference evidence="1" key="1">
    <citation type="submission" date="2023-07" db="EMBL/GenBank/DDBJ databases">
        <title>Murine gut Bacillus species.</title>
        <authorList>
            <person name="Gutman E."/>
            <person name="Hashuel R."/>
            <person name="Litvak Y."/>
        </authorList>
    </citation>
    <scope>NUCLEOTIDE SEQUENCE</scope>
    <source>
        <strain evidence="1">RU283</strain>
    </source>
</reference>
<dbReference type="EMBL" id="JAUUTP010000021">
    <property type="protein sequence ID" value="MDP1420281.1"/>
    <property type="molecule type" value="Genomic_DNA"/>
</dbReference>
<gene>
    <name evidence="1" type="ORF">Q8G35_18300</name>
</gene>
<protein>
    <submittedName>
        <fullName evidence="1">Uncharacterized protein</fullName>
    </submittedName>
</protein>
<dbReference type="RefSeq" id="WP_305161462.1">
    <property type="nucleotide sequence ID" value="NZ_JAUUTP010000021.1"/>
</dbReference>